<dbReference type="InterPro" id="IPR013830">
    <property type="entry name" value="SGNH_hydro"/>
</dbReference>
<dbReference type="SUPFAM" id="SSF49899">
    <property type="entry name" value="Concanavalin A-like lectins/glucanases"/>
    <property type="match status" value="1"/>
</dbReference>
<evidence type="ECO:0000259" key="2">
    <source>
        <dbReference type="Pfam" id="PF13472"/>
    </source>
</evidence>
<dbReference type="CDD" id="cd15482">
    <property type="entry name" value="Sialidase_non-viral"/>
    <property type="match status" value="1"/>
</dbReference>
<dbReference type="Proteomes" id="UP001228403">
    <property type="component" value="Unassembled WGS sequence"/>
</dbReference>
<proteinExistence type="predicted"/>
<evidence type="ECO:0000313" key="5">
    <source>
        <dbReference type="Proteomes" id="UP001228403"/>
    </source>
</evidence>
<feature type="signal peptide" evidence="1">
    <location>
        <begin position="1"/>
        <end position="21"/>
    </location>
</feature>
<evidence type="ECO:0000259" key="3">
    <source>
        <dbReference type="Pfam" id="PF13859"/>
    </source>
</evidence>
<dbReference type="Pfam" id="PF13859">
    <property type="entry name" value="BNR_3"/>
    <property type="match status" value="1"/>
</dbReference>
<organism evidence="4 5">
    <name type="scientific">Bacteroides eggerthii</name>
    <dbReference type="NCBI Taxonomy" id="28111"/>
    <lineage>
        <taxon>Bacteria</taxon>
        <taxon>Pseudomonadati</taxon>
        <taxon>Bacteroidota</taxon>
        <taxon>Bacteroidia</taxon>
        <taxon>Bacteroidales</taxon>
        <taxon>Bacteroidaceae</taxon>
        <taxon>Bacteroides</taxon>
    </lineage>
</organism>
<feature type="domain" description="Sialidase" evidence="3">
    <location>
        <begin position="1017"/>
        <end position="1280"/>
    </location>
</feature>
<feature type="domain" description="SGNH hydrolase-type esterase" evidence="2">
    <location>
        <begin position="273"/>
        <end position="397"/>
    </location>
</feature>
<dbReference type="InterPro" id="IPR051532">
    <property type="entry name" value="Ester_Hydrolysis_Enzymes"/>
</dbReference>
<dbReference type="Gene3D" id="2.120.10.10">
    <property type="match status" value="1"/>
</dbReference>
<dbReference type="Gene3D" id="2.80.10.50">
    <property type="match status" value="1"/>
</dbReference>
<dbReference type="PANTHER" id="PTHR30383">
    <property type="entry name" value="THIOESTERASE 1/PROTEASE 1/LYSOPHOSPHOLIPASE L1"/>
    <property type="match status" value="1"/>
</dbReference>
<dbReference type="InterPro" id="IPR011040">
    <property type="entry name" value="Sialidase"/>
</dbReference>
<feature type="domain" description="SGNH hydrolase-type esterase" evidence="2">
    <location>
        <begin position="56"/>
        <end position="197"/>
    </location>
</feature>
<dbReference type="InterPro" id="IPR036278">
    <property type="entry name" value="Sialidase_sf"/>
</dbReference>
<dbReference type="EMBL" id="JAUDCF010000011">
    <property type="protein sequence ID" value="MDM8145540.1"/>
    <property type="molecule type" value="Genomic_DNA"/>
</dbReference>
<dbReference type="PANTHER" id="PTHR30383:SF5">
    <property type="entry name" value="SGNH HYDROLASE-TYPE ESTERASE DOMAIN-CONTAINING PROTEIN"/>
    <property type="match status" value="1"/>
</dbReference>
<accession>A0ABT7U4W8</accession>
<name>A0ABT7U4W8_9BACE</name>
<evidence type="ECO:0000313" key="4">
    <source>
        <dbReference type="EMBL" id="MDM8145540.1"/>
    </source>
</evidence>
<dbReference type="Pfam" id="PF13472">
    <property type="entry name" value="Lipase_GDSL_2"/>
    <property type="match status" value="2"/>
</dbReference>
<dbReference type="SUPFAM" id="SSF52266">
    <property type="entry name" value="SGNH hydrolase"/>
    <property type="match status" value="2"/>
</dbReference>
<keyword evidence="5" id="KW-1185">Reference proteome</keyword>
<dbReference type="Gene3D" id="3.40.50.1110">
    <property type="entry name" value="SGNH hydrolase"/>
    <property type="match status" value="2"/>
</dbReference>
<comment type="caution">
    <text evidence="4">The sequence shown here is derived from an EMBL/GenBank/DDBJ whole genome shotgun (WGS) entry which is preliminary data.</text>
</comment>
<dbReference type="SUPFAM" id="SSF50939">
    <property type="entry name" value="Sialidases"/>
    <property type="match status" value="1"/>
</dbReference>
<dbReference type="InterPro" id="IPR036514">
    <property type="entry name" value="SGNH_hydro_sf"/>
</dbReference>
<gene>
    <name evidence="4" type="ORF">QUW02_06330</name>
</gene>
<sequence length="1648" mass="182288">MKNKWTTVLACFLWGGLTAQADQAFRNHRYDGFKVLPTNGEQIVFIGNSITNMHEWCEAFGNHNVINRGTSGAVSDEVVDNLESMIAGNPKKAFIMIGTNDLGTSGINNAAHVAGNARLIIDYIQKTSPETEIYVQSILPSRLRNLELQQETNDSLKNICRDFEVTYIDLWEKLLSVSQNNTHTLDGLHLSATGYRIWCNTIAGYVGSSCMYPEDAQNQTGGLGGSYGMRLSAFGMQKVNAEDILLIGDEVIHGGEWHELFRSAKVKNRGTGWGWPGPGIADVTREIPVILKGRSDNEEPQKIFLSVGAADINGNTALATLKDSYDKMVQAVRELAPNTEIYIQSVLPFAASATNTSRTEPFNEMLKEIAGKYEKVTYVDTYTEMADNHAARSTYFTGNYLYGKGYVKLAQILAQYMGDDVNPVSEQEAEKIYALISARQNLADVVIESKKLRFGKEVGEIDPEKGQKLKEAVSLAEKMLSQDQNVVEELNETATQLLQLKEEAMQGINQPKVSAAGEEYWYKIYTPNRDYRYLTSNGAGNAVVGEPDRNYARAMWKFEKREKGGDYNIVNRADHSYLNPNAAYNAAVSTQKDEPEKGWSLSYSNAPGTYIITSGTVELNQTRENMNYAIYNWSSNQAGTDRTDSGCQFALSEAGEPTEEPVVDEKPMLTYTNIEMDGTAPFRIPDADAEQVMKARTLSVVIDFTSESLPVDTAFLVASSNENEENYFGVVLQERTKYGVKYIGDNGLKGWYTQNGIDFSQRKQMVITMDGETESYAYYTDGKLDRTVSGMGAYGYRVFGNVPGVTGLFLGGIVTEDHIKFAFKGTIHSIRFYNRKLSASEIAALEYENQEKPEQGDSITVSMGYGKFVSGNGNWNKTWQSTSDSPLLTFDSGYNNMTSSGDNIVGYVGLYSPQNYTLSVPAGYIIEGYTFDFCIHNNGTPITLTVDGKTYTSKTEDQSVAVSGLDKSVATFTLSGANKGIIFKNFRVHVIKDNRPQEPRVEIFTTAAGASIPYRIPAITRMHNGDVIAVADYRHSGQDIGIVKNGRIDLHARISKDNGKTWGELFPVVEGLGANYAEAGKSDFWVAFGDPCITADRESDRVLLMSCAGNVSFPAGTRNHHQGIAVFHSEDNGATWAEPKDVSESIYAQFDKSQRGPVRAMFIGSGKIHQSRWTKVKDYYRLYAAVLVKDVNGVNCNYVIYSDDFGDTWKVLGDPNVPAIPSGGDEPKAEELPDGSVLISSRCSGGRYYNIFSFSDSEKALGCWGTMAFSGESNQGVTAQSNSCNGEIMIVPARRKSDQKKVYVALQSVPFGPGRSNVGIYYKELESLEDFSDPEHFAKEWDGKHQASVMNSGYSTMTLQADHTIGFLFEESTYGRDYSIIYKNYSLETITDSLYVYDEEVVADDIVKDGFEEKLNAIKECVGKNVGNIKETCASAIETAGEKYLQQPSKAAYEAFNQAVQTAERVEIESGKYYRLRNAERQEGTLYLVLDPEGMSASLLEREDTRQLFLFQKDESSEGYRVICKDNELYIGTTPDLYAEIPVTESVTGAGVFSVSSTLKGLSTVTCNNGVNASYASIHLDASGKLVPWTMSSEASQWFVEPTEVVTDVELLSPDAQKKYPVYDLTGRRVLSLQKGIYIQGGRKFIIK</sequence>
<protein>
    <submittedName>
        <fullName evidence="4">GDSL-type esterase/lipase family protein</fullName>
    </submittedName>
</protein>
<reference evidence="5" key="2">
    <citation type="submission" date="2023-07" db="EMBL/GenBank/DDBJ databases">
        <title>Identification and characterization of horizontal gene transfer across gut microbiota members of farm animals based on homology search.</title>
        <authorList>
            <person name="Schwarzerova J."/>
            <person name="Nykrynova M."/>
            <person name="Jureckova K."/>
            <person name="Cejkova D."/>
            <person name="Rychlik I."/>
        </authorList>
    </citation>
    <scope>NUCLEOTIDE SEQUENCE [LARGE SCALE GENOMIC DNA]</scope>
    <source>
        <strain evidence="5">ET4</strain>
    </source>
</reference>
<feature type="chain" id="PRO_5045214690" evidence="1">
    <location>
        <begin position="22"/>
        <end position="1648"/>
    </location>
</feature>
<dbReference type="Gene3D" id="2.60.120.200">
    <property type="match status" value="1"/>
</dbReference>
<evidence type="ECO:0000256" key="1">
    <source>
        <dbReference type="SAM" id="SignalP"/>
    </source>
</evidence>
<dbReference type="InterPro" id="IPR013320">
    <property type="entry name" value="ConA-like_dom_sf"/>
</dbReference>
<keyword evidence="1" id="KW-0732">Signal</keyword>
<reference evidence="4 5" key="1">
    <citation type="submission" date="2023-06" db="EMBL/GenBank/DDBJ databases">
        <authorList>
            <person name="Zeman M."/>
            <person name="Kubasova T."/>
            <person name="Jahodarova E."/>
            <person name="Nykrynova M."/>
            <person name="Rychlik I."/>
        </authorList>
    </citation>
    <scope>NUCLEOTIDE SEQUENCE [LARGE SCALE GENOMIC DNA]</scope>
    <source>
        <strain evidence="4 5">ET4</strain>
    </source>
</reference>